<gene>
    <name evidence="2" type="ORF">PS9374_01835</name>
</gene>
<dbReference type="CDD" id="cd00448">
    <property type="entry name" value="YjgF_YER057c_UK114_family"/>
    <property type="match status" value="1"/>
</dbReference>
<dbReference type="GO" id="GO:0019239">
    <property type="term" value="F:deaminase activity"/>
    <property type="evidence" value="ECO:0007669"/>
    <property type="project" value="TreeGrafter"/>
</dbReference>
<comment type="caution">
    <text evidence="2">The sequence shown here is derived from an EMBL/GenBank/DDBJ whole genome shotgun (WGS) entry which is preliminary data.</text>
</comment>
<evidence type="ECO:0000313" key="3">
    <source>
        <dbReference type="Proteomes" id="UP000077701"/>
    </source>
</evidence>
<dbReference type="Pfam" id="PF01042">
    <property type="entry name" value="Ribonuc_L-PSP"/>
    <property type="match status" value="1"/>
</dbReference>
<dbReference type="Proteomes" id="UP000077701">
    <property type="component" value="Unassembled WGS sequence"/>
</dbReference>
<dbReference type="GO" id="GO:0005829">
    <property type="term" value="C:cytosol"/>
    <property type="evidence" value="ECO:0007669"/>
    <property type="project" value="TreeGrafter"/>
</dbReference>
<reference evidence="3" key="2">
    <citation type="submission" date="2016-04" db="EMBL/GenBank/DDBJ databases">
        <title>Planomonospora sphaerica JCM9374 whole genome shotgun sequence.</title>
        <authorList>
            <person name="Suzuki T."/>
            <person name="Dohra H."/>
            <person name="Kodani S."/>
        </authorList>
    </citation>
    <scope>NUCLEOTIDE SEQUENCE [LARGE SCALE GENOMIC DNA]</scope>
    <source>
        <strain evidence="3">JCM 9374</strain>
    </source>
</reference>
<dbReference type="InterPro" id="IPR006175">
    <property type="entry name" value="YjgF/YER057c/UK114"/>
</dbReference>
<dbReference type="STRING" id="161355.PS9374_01835"/>
<reference evidence="2 3" key="1">
    <citation type="journal article" date="2016" name="Genome Announc.">
        <title>Draft Genome Sequence of Planomonospora sphaerica JCM9374, a Rare Actinomycete.</title>
        <authorList>
            <person name="Dohra H."/>
            <person name="Suzuki T."/>
            <person name="Inoue Y."/>
            <person name="Kodani S."/>
        </authorList>
    </citation>
    <scope>NUCLEOTIDE SEQUENCE [LARGE SCALE GENOMIC DNA]</scope>
    <source>
        <strain evidence="2 3">JCM 9374</strain>
    </source>
</reference>
<evidence type="ECO:0000256" key="1">
    <source>
        <dbReference type="ARBA" id="ARBA00010552"/>
    </source>
</evidence>
<organism evidence="2 3">
    <name type="scientific">Planomonospora sphaerica</name>
    <dbReference type="NCBI Taxonomy" id="161355"/>
    <lineage>
        <taxon>Bacteria</taxon>
        <taxon>Bacillati</taxon>
        <taxon>Actinomycetota</taxon>
        <taxon>Actinomycetes</taxon>
        <taxon>Streptosporangiales</taxon>
        <taxon>Streptosporangiaceae</taxon>
        <taxon>Planomonospora</taxon>
    </lineage>
</organism>
<dbReference type="Gene3D" id="3.30.1330.40">
    <property type="entry name" value="RutC-like"/>
    <property type="match status" value="1"/>
</dbReference>
<dbReference type="OrthoDB" id="9815126at2"/>
<evidence type="ECO:0000313" key="2">
    <source>
        <dbReference type="EMBL" id="GAT66190.1"/>
    </source>
</evidence>
<dbReference type="EMBL" id="BDCX01000004">
    <property type="protein sequence ID" value="GAT66190.1"/>
    <property type="molecule type" value="Genomic_DNA"/>
</dbReference>
<name>A0A171C6H4_9ACTN</name>
<dbReference type="RefSeq" id="WP_068896281.1">
    <property type="nucleotide sequence ID" value="NZ_BDCX01000004.1"/>
</dbReference>
<accession>A0A171C6H4</accession>
<dbReference type="AlphaFoldDB" id="A0A171C6H4"/>
<comment type="similarity">
    <text evidence="1">Belongs to the RutC family.</text>
</comment>
<dbReference type="PANTHER" id="PTHR11803">
    <property type="entry name" value="2-IMINOBUTANOATE/2-IMINOPROPANOATE DEAMINASE RIDA"/>
    <property type="match status" value="1"/>
</dbReference>
<sequence>MTHIEFGTPPTLPPTNGYSHVASVAPGSRLVWTSGQVPIAADGTPAAAGDWEAQTRLVMQNVGAALEAAGAAWEHVFKLTIFVVDTSALPVVRAVRDEFIDLERPPTSSLVQVAGLFRPDILIEIEAVAAVPAGPPSP</sequence>
<proteinExistence type="inferred from homology"/>
<keyword evidence="3" id="KW-1185">Reference proteome</keyword>
<dbReference type="PANTHER" id="PTHR11803:SF58">
    <property type="entry name" value="PROTEIN HMF1-RELATED"/>
    <property type="match status" value="1"/>
</dbReference>
<dbReference type="SUPFAM" id="SSF55298">
    <property type="entry name" value="YjgF-like"/>
    <property type="match status" value="1"/>
</dbReference>
<dbReference type="InterPro" id="IPR035959">
    <property type="entry name" value="RutC-like_sf"/>
</dbReference>
<protein>
    <submittedName>
        <fullName evidence="2">Enamine deaminase RidA</fullName>
    </submittedName>
</protein>